<dbReference type="eggNOG" id="COG2834">
    <property type="taxonomic scope" value="Bacteria"/>
</dbReference>
<evidence type="ECO:0000313" key="3">
    <source>
        <dbReference type="EMBL" id="AFM01231.1"/>
    </source>
</evidence>
<gene>
    <name evidence="3" type="ordered locus">Desde_2928</name>
</gene>
<proteinExistence type="predicted"/>
<dbReference type="KEGG" id="ddh:Desde_2928"/>
<name>I4AB96_DESDJ</name>
<accession>I4AB96</accession>
<dbReference type="RefSeq" id="WP_014794711.1">
    <property type="nucleotide sequence ID" value="NC_018017.1"/>
</dbReference>
<organism evidence="3 4">
    <name type="scientific">Desulfitobacterium dehalogenans (strain ATCC 51507 / DSM 9161 / JW/IU-DC1)</name>
    <dbReference type="NCBI Taxonomy" id="756499"/>
    <lineage>
        <taxon>Bacteria</taxon>
        <taxon>Bacillati</taxon>
        <taxon>Bacillota</taxon>
        <taxon>Clostridia</taxon>
        <taxon>Eubacteriales</taxon>
        <taxon>Desulfitobacteriaceae</taxon>
        <taxon>Desulfitobacterium</taxon>
    </lineage>
</organism>
<dbReference type="InterPro" id="IPR025377">
    <property type="entry name" value="DUF4367"/>
</dbReference>
<feature type="domain" description="DUF4367" evidence="2">
    <location>
        <begin position="145"/>
        <end position="246"/>
    </location>
</feature>
<dbReference type="EMBL" id="CP003348">
    <property type="protein sequence ID" value="AFM01231.1"/>
    <property type="molecule type" value="Genomic_DNA"/>
</dbReference>
<dbReference type="AlphaFoldDB" id="I4AB96"/>
<dbReference type="OrthoDB" id="1730176at2"/>
<keyword evidence="1" id="KW-1133">Transmembrane helix</keyword>
<keyword evidence="1" id="KW-0812">Transmembrane</keyword>
<sequence length="253" mass="28863">MSEQESAKILAKEKMLEALLEYAAACHVENINSEYPLEDDSSSEVTLPPDFDQKMQKLIAKHDRKETLTRIKERTIRFLPKAAVFLLVLLGSFTIVVASVQALRVKALNIILDIQNQYTSIQSTDKHKGQANQGHKQIPPDWQGYAPSYVPQGFNVDKTEKREHLEIIYYSNDQGQTIRFTRYLNSNTDVRIDTEGAVLQNILIHDRDALLAEKQGLVSIVWEDDSLFSLIGEVDRAELIKMAESVKEKWMTE</sequence>
<evidence type="ECO:0000259" key="2">
    <source>
        <dbReference type="Pfam" id="PF14285"/>
    </source>
</evidence>
<keyword evidence="4" id="KW-1185">Reference proteome</keyword>
<dbReference type="Pfam" id="PF14285">
    <property type="entry name" value="DUF4367"/>
    <property type="match status" value="1"/>
</dbReference>
<protein>
    <recommendedName>
        <fullName evidence="2">DUF4367 domain-containing protein</fullName>
    </recommendedName>
</protein>
<feature type="transmembrane region" description="Helical" evidence="1">
    <location>
        <begin position="82"/>
        <end position="103"/>
    </location>
</feature>
<evidence type="ECO:0000256" key="1">
    <source>
        <dbReference type="SAM" id="Phobius"/>
    </source>
</evidence>
<keyword evidence="1" id="KW-0472">Membrane</keyword>
<dbReference type="Proteomes" id="UP000006053">
    <property type="component" value="Chromosome"/>
</dbReference>
<evidence type="ECO:0000313" key="4">
    <source>
        <dbReference type="Proteomes" id="UP000006053"/>
    </source>
</evidence>
<dbReference type="HOGENOM" id="CLU_094556_0_0_9"/>
<reference evidence="3 4" key="2">
    <citation type="journal article" date="2015" name="J. Bacteriol.">
        <title>Genomic, proteomic, and biochemical analysis of the organohalide respiratory pathway in Desulfitobacterium dehalogenans.</title>
        <authorList>
            <person name="Kruse T."/>
            <person name="van de Pas B.A."/>
            <person name="Atteia A."/>
            <person name="Krab K."/>
            <person name="Hagen W.R."/>
            <person name="Goodwin L."/>
            <person name="Chain P."/>
            <person name="Boeren S."/>
            <person name="Maphosa F."/>
            <person name="Schraa G."/>
            <person name="de Vos W.M."/>
            <person name="van der Oost J."/>
            <person name="Smidt H."/>
            <person name="Stams A.J."/>
        </authorList>
    </citation>
    <scope>NUCLEOTIDE SEQUENCE [LARGE SCALE GENOMIC DNA]</scope>
    <source>
        <strain evidence="4">ATCC 51507 / DSM 9161 / JW/IU-DC1</strain>
    </source>
</reference>
<reference evidence="4" key="1">
    <citation type="submission" date="2012-06" db="EMBL/GenBank/DDBJ databases">
        <title>Complete sequence of Desulfitobacterium dehalogenans ATCC 51507.</title>
        <authorList>
            <person name="Lucas S."/>
            <person name="Han J."/>
            <person name="Lapidus A."/>
            <person name="Cheng J.-F."/>
            <person name="Goodwin L."/>
            <person name="Pitluck S."/>
            <person name="Peters L."/>
            <person name="Ovchinnikova G."/>
            <person name="Teshima H."/>
            <person name="Detter J.C."/>
            <person name="Han C."/>
            <person name="Tapia R."/>
            <person name="Land M."/>
            <person name="Hauser L."/>
            <person name="Kyrpides N."/>
            <person name="Ivanova N."/>
            <person name="Pagani I."/>
            <person name="Kruse T."/>
            <person name="de Vos W.M."/>
            <person name="Smidt H."/>
            <person name="Woyke T."/>
        </authorList>
    </citation>
    <scope>NUCLEOTIDE SEQUENCE [LARGE SCALE GENOMIC DNA]</scope>
    <source>
        <strain evidence="4">ATCC 51507 / DSM 9161 / JW/IU-DC1</strain>
    </source>
</reference>
<dbReference type="STRING" id="756499.Desde_2928"/>